<feature type="transmembrane region" description="Helical" evidence="12">
    <location>
        <begin position="108"/>
        <end position="130"/>
    </location>
</feature>
<dbReference type="InterPro" id="IPR000276">
    <property type="entry name" value="GPCR_Rhodpsn"/>
</dbReference>
<accession>A0A8W8K292</accession>
<keyword evidence="7" id="KW-1015">Disulfide bond</keyword>
<evidence type="ECO:0000256" key="8">
    <source>
        <dbReference type="ARBA" id="ARBA00023170"/>
    </source>
</evidence>
<dbReference type="Proteomes" id="UP000005408">
    <property type="component" value="Unassembled WGS sequence"/>
</dbReference>
<dbReference type="AlphaFoldDB" id="A0A8W8K292"/>
<keyword evidence="6 12" id="KW-0472">Membrane</keyword>
<comment type="similarity">
    <text evidence="10">Belongs to the G-protein coupled receptor 1 family.</text>
</comment>
<evidence type="ECO:0000256" key="6">
    <source>
        <dbReference type="ARBA" id="ARBA00023136"/>
    </source>
</evidence>
<proteinExistence type="inferred from homology"/>
<keyword evidence="3 10" id="KW-0812">Transmembrane</keyword>
<dbReference type="Gene3D" id="1.20.1070.10">
    <property type="entry name" value="Rhodopsin 7-helix transmembrane proteins"/>
    <property type="match status" value="1"/>
</dbReference>
<keyword evidence="15" id="KW-1185">Reference proteome</keyword>
<keyword evidence="4 12" id="KW-1133">Transmembrane helix</keyword>
<dbReference type="GO" id="GO:0043410">
    <property type="term" value="P:positive regulation of MAPK cascade"/>
    <property type="evidence" value="ECO:0007669"/>
    <property type="project" value="TreeGrafter"/>
</dbReference>
<dbReference type="CDD" id="cd00637">
    <property type="entry name" value="7tm_classA_rhodopsin-like"/>
    <property type="match status" value="1"/>
</dbReference>
<dbReference type="GO" id="GO:0071880">
    <property type="term" value="P:adenylate cyclase-activating adrenergic receptor signaling pathway"/>
    <property type="evidence" value="ECO:0007669"/>
    <property type="project" value="TreeGrafter"/>
</dbReference>
<dbReference type="PANTHER" id="PTHR24248">
    <property type="entry name" value="ADRENERGIC RECEPTOR-RELATED G-PROTEIN COUPLED RECEPTOR"/>
    <property type="match status" value="1"/>
</dbReference>
<evidence type="ECO:0000256" key="2">
    <source>
        <dbReference type="ARBA" id="ARBA00022475"/>
    </source>
</evidence>
<feature type="transmembrane region" description="Helical" evidence="12">
    <location>
        <begin position="325"/>
        <end position="343"/>
    </location>
</feature>
<dbReference type="PROSITE" id="PS00237">
    <property type="entry name" value="G_PROTEIN_RECEP_F1_1"/>
    <property type="match status" value="1"/>
</dbReference>
<dbReference type="EnsemblMetazoa" id="G21317.1">
    <property type="protein sequence ID" value="G21317.1:cds"/>
    <property type="gene ID" value="G21317"/>
</dbReference>
<evidence type="ECO:0000256" key="10">
    <source>
        <dbReference type="RuleBase" id="RU000688"/>
    </source>
</evidence>
<evidence type="ECO:0000256" key="12">
    <source>
        <dbReference type="SAM" id="Phobius"/>
    </source>
</evidence>
<feature type="transmembrane region" description="Helical" evidence="12">
    <location>
        <begin position="289"/>
        <end position="313"/>
    </location>
</feature>
<dbReference type="PANTHER" id="PTHR24248:SF199">
    <property type="entry name" value="IP13425P-RELATED"/>
    <property type="match status" value="1"/>
</dbReference>
<evidence type="ECO:0000256" key="7">
    <source>
        <dbReference type="ARBA" id="ARBA00023157"/>
    </source>
</evidence>
<feature type="compositionally biased region" description="Polar residues" evidence="11">
    <location>
        <begin position="236"/>
        <end position="245"/>
    </location>
</feature>
<evidence type="ECO:0000256" key="4">
    <source>
        <dbReference type="ARBA" id="ARBA00022989"/>
    </source>
</evidence>
<feature type="transmembrane region" description="Helical" evidence="12">
    <location>
        <begin position="153"/>
        <end position="181"/>
    </location>
</feature>
<comment type="subcellular location">
    <subcellularLocation>
        <location evidence="1">Cell membrane</location>
        <topology evidence="1">Multi-pass membrane protein</topology>
    </subcellularLocation>
</comment>
<dbReference type="SUPFAM" id="SSF81321">
    <property type="entry name" value="Family A G protein-coupled receptor-like"/>
    <property type="match status" value="1"/>
</dbReference>
<feature type="transmembrane region" description="Helical" evidence="12">
    <location>
        <begin position="69"/>
        <end position="87"/>
    </location>
</feature>
<evidence type="ECO:0000256" key="5">
    <source>
        <dbReference type="ARBA" id="ARBA00023040"/>
    </source>
</evidence>
<feature type="domain" description="G-protein coupled receptors family 1 profile" evidence="13">
    <location>
        <begin position="9"/>
        <end position="343"/>
    </location>
</feature>
<evidence type="ECO:0000259" key="13">
    <source>
        <dbReference type="PROSITE" id="PS50262"/>
    </source>
</evidence>
<organism evidence="14 15">
    <name type="scientific">Magallana gigas</name>
    <name type="common">Pacific oyster</name>
    <name type="synonym">Crassostrea gigas</name>
    <dbReference type="NCBI Taxonomy" id="29159"/>
    <lineage>
        <taxon>Eukaryota</taxon>
        <taxon>Metazoa</taxon>
        <taxon>Spiralia</taxon>
        <taxon>Lophotrochozoa</taxon>
        <taxon>Mollusca</taxon>
        <taxon>Bivalvia</taxon>
        <taxon>Autobranchia</taxon>
        <taxon>Pteriomorphia</taxon>
        <taxon>Ostreida</taxon>
        <taxon>Ostreoidea</taxon>
        <taxon>Ostreidae</taxon>
        <taxon>Magallana</taxon>
    </lineage>
</organism>
<evidence type="ECO:0000256" key="1">
    <source>
        <dbReference type="ARBA" id="ARBA00004651"/>
    </source>
</evidence>
<keyword evidence="2" id="KW-1003">Cell membrane</keyword>
<evidence type="ECO:0000256" key="11">
    <source>
        <dbReference type="SAM" id="MobiDB-lite"/>
    </source>
</evidence>
<keyword evidence="5 10" id="KW-0297">G-protein coupled receptor</keyword>
<protein>
    <recommendedName>
        <fullName evidence="13">G-protein coupled receptors family 1 profile domain-containing protein</fullName>
    </recommendedName>
</protein>
<evidence type="ECO:0000313" key="15">
    <source>
        <dbReference type="Proteomes" id="UP000005408"/>
    </source>
</evidence>
<dbReference type="Pfam" id="PF00001">
    <property type="entry name" value="7tm_1"/>
    <property type="match status" value="1"/>
</dbReference>
<reference evidence="14" key="1">
    <citation type="submission" date="2022-08" db="UniProtKB">
        <authorList>
            <consortium name="EnsemblMetazoa"/>
        </authorList>
    </citation>
    <scope>IDENTIFICATION</scope>
    <source>
        <strain evidence="14">05x7-T-G4-1.051#20</strain>
    </source>
</reference>
<name>A0A8W8K292_MAGGI</name>
<keyword evidence="8 10" id="KW-0675">Receptor</keyword>
<keyword evidence="9 10" id="KW-0807">Transducer</keyword>
<evidence type="ECO:0000256" key="9">
    <source>
        <dbReference type="ARBA" id="ARBA00023224"/>
    </source>
</evidence>
<dbReference type="PROSITE" id="PS50262">
    <property type="entry name" value="G_PROTEIN_RECEP_F1_2"/>
    <property type="match status" value="1"/>
</dbReference>
<dbReference type="GO" id="GO:0005886">
    <property type="term" value="C:plasma membrane"/>
    <property type="evidence" value="ECO:0007669"/>
    <property type="project" value="UniProtKB-SubCell"/>
</dbReference>
<evidence type="ECO:0000256" key="3">
    <source>
        <dbReference type="ARBA" id="ARBA00022692"/>
    </source>
</evidence>
<feature type="transmembrane region" description="Helical" evidence="12">
    <location>
        <begin position="29"/>
        <end position="49"/>
    </location>
</feature>
<sequence>MTAIVNFLAHIVIGSMLLKSRSFRQSRHIYIFSVALADFLGGMTIPLSILETMNSGWTLDPYLCPVFLVTRHSMLLVSLLSVLLFTLDRWWSITFPLSYRARQSRHKSIIVLIIVWIFAGIVHVPTSFVWNSQYMDNGYKIKFCLYPYNFDPVYAMSLTVIEFSLPIFFLLVLNASIYVVLTRRRNATELRRSLSTNERAVRSRINNQSSCLPNCNCASKRCDNKEPRPLKHAKNHSSSELPAQTATEIVRNRSRSVDVGSTVSCQYSFSRKESDNLVRDFLLRQGMRAVFSVGILTMVAILFRLPYVIASLLDVFSFPVPSGTLLFLQNLTVINTMVNPFLYKLGNKSIKKTLEICIASKLEKTDKLGIKLTSMYSILDRNGKVSNILRT</sequence>
<dbReference type="PRINTS" id="PR00237">
    <property type="entry name" value="GPCRRHODOPSN"/>
</dbReference>
<evidence type="ECO:0000313" key="14">
    <source>
        <dbReference type="EnsemblMetazoa" id="G21317.1:cds"/>
    </source>
</evidence>
<dbReference type="GO" id="GO:0004993">
    <property type="term" value="F:G protein-coupled serotonin receptor activity"/>
    <property type="evidence" value="ECO:0007669"/>
    <property type="project" value="UniProtKB-ARBA"/>
</dbReference>
<dbReference type="InterPro" id="IPR017452">
    <property type="entry name" value="GPCR_Rhodpsn_7TM"/>
</dbReference>
<feature type="region of interest" description="Disordered" evidence="11">
    <location>
        <begin position="226"/>
        <end position="245"/>
    </location>
</feature>